<dbReference type="PANTHER" id="PTHR13318">
    <property type="entry name" value="PARTNER OF PAIRED, ISOFORM B-RELATED"/>
    <property type="match status" value="1"/>
</dbReference>
<dbReference type="InterPro" id="IPR006553">
    <property type="entry name" value="Leu-rich_rpt_Cys-con_subtyp"/>
</dbReference>
<dbReference type="Proteomes" id="UP001234989">
    <property type="component" value="Chromosome 6"/>
</dbReference>
<dbReference type="InterPro" id="IPR032675">
    <property type="entry name" value="LRR_dom_sf"/>
</dbReference>
<evidence type="ECO:0000313" key="3">
    <source>
        <dbReference type="Proteomes" id="UP001234989"/>
    </source>
</evidence>
<dbReference type="GO" id="GO:0031146">
    <property type="term" value="P:SCF-dependent proteasomal ubiquitin-dependent protein catabolic process"/>
    <property type="evidence" value="ECO:0007669"/>
    <property type="project" value="TreeGrafter"/>
</dbReference>
<accession>A0AAF0QWN8</accession>
<dbReference type="AlphaFoldDB" id="A0AAF0QWN8"/>
<name>A0AAF0QWN8_SOLVR</name>
<keyword evidence="3" id="KW-1185">Reference proteome</keyword>
<protein>
    <recommendedName>
        <fullName evidence="1">F-box/LRR-repeat protein 15-like leucin rich repeat domain-containing protein</fullName>
    </recommendedName>
</protein>
<feature type="domain" description="F-box/LRR-repeat protein 15-like leucin rich repeat" evidence="1">
    <location>
        <begin position="142"/>
        <end position="246"/>
    </location>
</feature>
<proteinExistence type="predicted"/>
<dbReference type="Gene3D" id="3.80.10.10">
    <property type="entry name" value="Ribonuclease Inhibitor"/>
    <property type="match status" value="1"/>
</dbReference>
<dbReference type="EMBL" id="CP133617">
    <property type="protein sequence ID" value="WMV31784.1"/>
    <property type="molecule type" value="Genomic_DNA"/>
</dbReference>
<dbReference type="Pfam" id="PF25372">
    <property type="entry name" value="DUF7885"/>
    <property type="match status" value="1"/>
</dbReference>
<dbReference type="PANTHER" id="PTHR13318:SF190">
    <property type="entry name" value="PARTNER OF PAIRED, ISOFORM B"/>
    <property type="match status" value="1"/>
</dbReference>
<dbReference type="SMART" id="SM00367">
    <property type="entry name" value="LRR_CC"/>
    <property type="match status" value="4"/>
</dbReference>
<evidence type="ECO:0000259" key="1">
    <source>
        <dbReference type="Pfam" id="PF25372"/>
    </source>
</evidence>
<dbReference type="GO" id="GO:0019005">
    <property type="term" value="C:SCF ubiquitin ligase complex"/>
    <property type="evidence" value="ECO:0007669"/>
    <property type="project" value="TreeGrafter"/>
</dbReference>
<dbReference type="SUPFAM" id="SSF52047">
    <property type="entry name" value="RNI-like"/>
    <property type="match status" value="1"/>
</dbReference>
<sequence length="248" mass="27652">MRNGAFFQGSYPSPKQSALFLSHRQNGNVYVPSWKRICVSTTVENFEQEKQSSNEFLLDECLVEVFKRLSSGQERSACACISKRWLMLLSSIRRDEAFAFKPNLNAEEESTQRTQVKIGEIAESAGVEGLVKLSIWGDNLCRGVTDTGLKAIARGCPTLKHLFLWDLSSVGDEGLSEIAHECHLLEKLDLFQCPTITDKSLLEIFAVNCPNMTSITMDSCSNIGNESLKAVGQYCLNLKLVVFRNCPL</sequence>
<gene>
    <name evidence="2" type="ORF">MTR67_025169</name>
</gene>
<reference evidence="2" key="1">
    <citation type="submission" date="2023-08" db="EMBL/GenBank/DDBJ databases">
        <title>A de novo genome assembly of Solanum verrucosum Schlechtendal, a Mexican diploid species geographically isolated from the other diploid A-genome species in potato relatives.</title>
        <authorList>
            <person name="Hosaka K."/>
        </authorList>
    </citation>
    <scope>NUCLEOTIDE SEQUENCE</scope>
    <source>
        <tissue evidence="2">Young leaves</tissue>
    </source>
</reference>
<evidence type="ECO:0000313" key="2">
    <source>
        <dbReference type="EMBL" id="WMV31784.1"/>
    </source>
</evidence>
<organism evidence="2 3">
    <name type="scientific">Solanum verrucosum</name>
    <dbReference type="NCBI Taxonomy" id="315347"/>
    <lineage>
        <taxon>Eukaryota</taxon>
        <taxon>Viridiplantae</taxon>
        <taxon>Streptophyta</taxon>
        <taxon>Embryophyta</taxon>
        <taxon>Tracheophyta</taxon>
        <taxon>Spermatophyta</taxon>
        <taxon>Magnoliopsida</taxon>
        <taxon>eudicotyledons</taxon>
        <taxon>Gunneridae</taxon>
        <taxon>Pentapetalae</taxon>
        <taxon>asterids</taxon>
        <taxon>lamiids</taxon>
        <taxon>Solanales</taxon>
        <taxon>Solanaceae</taxon>
        <taxon>Solanoideae</taxon>
        <taxon>Solaneae</taxon>
        <taxon>Solanum</taxon>
    </lineage>
</organism>
<dbReference type="InterPro" id="IPR057207">
    <property type="entry name" value="FBXL15_LRR"/>
</dbReference>